<gene>
    <name evidence="1" type="ORF">PTTG_12368</name>
</gene>
<name>A0A180GVA9_PUCT1</name>
<reference evidence="1" key="2">
    <citation type="submission" date="2016-05" db="EMBL/GenBank/DDBJ databases">
        <title>Comparative analysis highlights variable genome content of wheat rusts and divergence of the mating loci.</title>
        <authorList>
            <person name="Cuomo C.A."/>
            <person name="Bakkeren G."/>
            <person name="Szabo L."/>
            <person name="Khalil H."/>
            <person name="Joly D."/>
            <person name="Goldberg J."/>
            <person name="Young S."/>
            <person name="Zeng Q."/>
            <person name="Fellers J."/>
        </authorList>
    </citation>
    <scope>NUCLEOTIDE SEQUENCE [LARGE SCALE GENOMIC DNA]</scope>
    <source>
        <strain evidence="1">1-1 BBBD Race 1</strain>
    </source>
</reference>
<sequence>LDHGALSISKLLPEQTSCSDELRYKGSKQITAGFLAMRNIVDLPWHLFELIVEDVTQRDWRMPLNSNRTTIRDLRLVCRQWADWLYVHHLYRTLAFSDAPRAIGFINHIANRPAQLLRARCQHLHIFNILTWGDPAPINNRGLPRAMKRIPGEEITAEILGTLIELFSGSIVKLNLRFWNILSLPTQVVQSIGQIENLCELQLGHELQIPSTRPRQLDALLGLDDDDQDDDHHAQLFALAHMMQDDDDNPSPPTDMDPVESKIDHDCLKSLLVVSRKLDSLDLTDLDPINLPQPIIESRTFSGHQIPTITRLEAGLDGESVSRLIELSVFLKQTLRVLSLSQRWQGDYSEKLVPVFENLRENLEGLFINDAKFLGPQVLQLHFPRLRVFKTVFWNGPLGNLLDQPMFSSAPLDLLALQASFCEQQSTSDDPRLNPFSNLHILRRLVFCDIPSDWECPATYLDLCRAKNIIPVHLTPEDSENISLIMSL</sequence>
<dbReference type="Proteomes" id="UP000005240">
    <property type="component" value="Unassembled WGS sequence"/>
</dbReference>
<dbReference type="EMBL" id="ADAS02000020">
    <property type="protein sequence ID" value="OAV96309.1"/>
    <property type="molecule type" value="Genomic_DNA"/>
</dbReference>
<evidence type="ECO:0000313" key="2">
    <source>
        <dbReference type="EnsemblFungi" id="PTTG_12368-t43_1-p1"/>
    </source>
</evidence>
<dbReference type="AlphaFoldDB" id="A0A180GVA9"/>
<dbReference type="VEuPathDB" id="FungiDB:PTTG_12368"/>
<evidence type="ECO:0000313" key="3">
    <source>
        <dbReference type="Proteomes" id="UP000005240"/>
    </source>
</evidence>
<evidence type="ECO:0000313" key="1">
    <source>
        <dbReference type="EMBL" id="OAV96309.1"/>
    </source>
</evidence>
<dbReference type="OrthoDB" id="2497445at2759"/>
<dbReference type="EnsemblFungi" id="PTTG_12368-t43_1">
    <property type="protein sequence ID" value="PTTG_12368-t43_1-p1"/>
    <property type="gene ID" value="PTTG_12368"/>
</dbReference>
<feature type="non-terminal residue" evidence="1">
    <location>
        <position position="1"/>
    </location>
</feature>
<reference evidence="1" key="1">
    <citation type="submission" date="2009-11" db="EMBL/GenBank/DDBJ databases">
        <authorList>
            <consortium name="The Broad Institute Genome Sequencing Platform"/>
            <person name="Ward D."/>
            <person name="Feldgarden M."/>
            <person name="Earl A."/>
            <person name="Young S.K."/>
            <person name="Zeng Q."/>
            <person name="Koehrsen M."/>
            <person name="Alvarado L."/>
            <person name="Berlin A."/>
            <person name="Bochicchio J."/>
            <person name="Borenstein D."/>
            <person name="Chapman S.B."/>
            <person name="Chen Z."/>
            <person name="Engels R."/>
            <person name="Freedman E."/>
            <person name="Gellesch M."/>
            <person name="Goldberg J."/>
            <person name="Griggs A."/>
            <person name="Gujja S."/>
            <person name="Heilman E."/>
            <person name="Heiman D."/>
            <person name="Hepburn T."/>
            <person name="Howarth C."/>
            <person name="Jen D."/>
            <person name="Larson L."/>
            <person name="Lewis B."/>
            <person name="Mehta T."/>
            <person name="Park D."/>
            <person name="Pearson M."/>
            <person name="Roberts A."/>
            <person name="Saif S."/>
            <person name="Shea T."/>
            <person name="Shenoy N."/>
            <person name="Sisk P."/>
            <person name="Stolte C."/>
            <person name="Sykes S."/>
            <person name="Thomson T."/>
            <person name="Walk T."/>
            <person name="White J."/>
            <person name="Yandava C."/>
            <person name="Izard J."/>
            <person name="Baranova O.V."/>
            <person name="Blanton J.M."/>
            <person name="Tanner A.C."/>
            <person name="Dewhirst F.E."/>
            <person name="Haas B."/>
            <person name="Nusbaum C."/>
            <person name="Birren B."/>
        </authorList>
    </citation>
    <scope>NUCLEOTIDE SEQUENCE [LARGE SCALE GENOMIC DNA]</scope>
    <source>
        <strain evidence="1">1-1 BBBD Race 1</strain>
    </source>
</reference>
<evidence type="ECO:0008006" key="4">
    <source>
        <dbReference type="Google" id="ProtNLM"/>
    </source>
</evidence>
<reference evidence="2 3" key="3">
    <citation type="journal article" date="2017" name="G3 (Bethesda)">
        <title>Comparative analysis highlights variable genome content of wheat rusts and divergence of the mating loci.</title>
        <authorList>
            <person name="Cuomo C.A."/>
            <person name="Bakkeren G."/>
            <person name="Khalil H.B."/>
            <person name="Panwar V."/>
            <person name="Joly D."/>
            <person name="Linning R."/>
            <person name="Sakthikumar S."/>
            <person name="Song X."/>
            <person name="Adiconis X."/>
            <person name="Fan L."/>
            <person name="Goldberg J.M."/>
            <person name="Levin J.Z."/>
            <person name="Young S."/>
            <person name="Zeng Q."/>
            <person name="Anikster Y."/>
            <person name="Bruce M."/>
            <person name="Wang M."/>
            <person name="Yin C."/>
            <person name="McCallum B."/>
            <person name="Szabo L.J."/>
            <person name="Hulbert S."/>
            <person name="Chen X."/>
            <person name="Fellers J.P."/>
        </authorList>
    </citation>
    <scope>NUCLEOTIDE SEQUENCE</scope>
    <source>
        <strain evidence="2">isolate 1-1 / race 1 (BBBD)</strain>
        <strain evidence="3">Isolate 1-1 / race 1 (BBBD)</strain>
    </source>
</reference>
<keyword evidence="3" id="KW-1185">Reference proteome</keyword>
<accession>A0A180GVA9</accession>
<proteinExistence type="predicted"/>
<protein>
    <recommendedName>
        <fullName evidence="4">F-box domain-containing protein</fullName>
    </recommendedName>
</protein>
<organism evidence="1">
    <name type="scientific">Puccinia triticina (isolate 1-1 / race 1 (BBBD))</name>
    <name type="common">Brown leaf rust fungus</name>
    <dbReference type="NCBI Taxonomy" id="630390"/>
    <lineage>
        <taxon>Eukaryota</taxon>
        <taxon>Fungi</taxon>
        <taxon>Dikarya</taxon>
        <taxon>Basidiomycota</taxon>
        <taxon>Pucciniomycotina</taxon>
        <taxon>Pucciniomycetes</taxon>
        <taxon>Pucciniales</taxon>
        <taxon>Pucciniaceae</taxon>
        <taxon>Puccinia</taxon>
    </lineage>
</organism>
<reference evidence="2" key="4">
    <citation type="submission" date="2025-05" db="UniProtKB">
        <authorList>
            <consortium name="EnsemblFungi"/>
        </authorList>
    </citation>
    <scope>IDENTIFICATION</scope>
    <source>
        <strain evidence="2">isolate 1-1 / race 1 (BBBD)</strain>
    </source>
</reference>